<keyword evidence="3 9" id="KW-0812">Transmembrane</keyword>
<evidence type="ECO:0000256" key="7">
    <source>
        <dbReference type="ARBA" id="ARBA00023136"/>
    </source>
</evidence>
<comment type="similarity">
    <text evidence="2">Belongs to the peptidase A22B family.</text>
</comment>
<evidence type="ECO:0000256" key="9">
    <source>
        <dbReference type="SAM" id="Phobius"/>
    </source>
</evidence>
<feature type="transmembrane region" description="Helical" evidence="9">
    <location>
        <begin position="194"/>
        <end position="215"/>
    </location>
</feature>
<feature type="transmembrane region" description="Helical" evidence="9">
    <location>
        <begin position="401"/>
        <end position="426"/>
    </location>
</feature>
<evidence type="ECO:0000256" key="8">
    <source>
        <dbReference type="SAM" id="MobiDB-lite"/>
    </source>
</evidence>
<keyword evidence="6 9" id="KW-1133">Transmembrane helix</keyword>
<dbReference type="GO" id="GO:0033619">
    <property type="term" value="P:membrane protein proteolysis"/>
    <property type="evidence" value="ECO:0007669"/>
    <property type="project" value="TreeGrafter"/>
</dbReference>
<evidence type="ECO:0000256" key="5">
    <source>
        <dbReference type="ARBA" id="ARBA00022824"/>
    </source>
</evidence>
<feature type="transmembrane region" description="Helical" evidence="9">
    <location>
        <begin position="221"/>
        <end position="243"/>
    </location>
</feature>
<feature type="transmembrane region" description="Helical" evidence="9">
    <location>
        <begin position="264"/>
        <end position="283"/>
    </location>
</feature>
<keyword evidence="4" id="KW-0378">Hydrolase</keyword>
<dbReference type="PANTHER" id="PTHR12174:SF23">
    <property type="entry name" value="MINOR HISTOCOMPATIBILITY ANTIGEN H13"/>
    <property type="match status" value="1"/>
</dbReference>
<evidence type="ECO:0000256" key="1">
    <source>
        <dbReference type="ARBA" id="ARBA00004477"/>
    </source>
</evidence>
<proteinExistence type="inferred from homology"/>
<gene>
    <name evidence="10" type="ORF">AMON00008_LOCUS41589</name>
</gene>
<dbReference type="GO" id="GO:0042500">
    <property type="term" value="F:aspartic endopeptidase activity, intramembrane cleaving"/>
    <property type="evidence" value="ECO:0007669"/>
    <property type="project" value="InterPro"/>
</dbReference>
<evidence type="ECO:0008006" key="11">
    <source>
        <dbReference type="Google" id="ProtNLM"/>
    </source>
</evidence>
<keyword evidence="7 9" id="KW-0472">Membrane</keyword>
<evidence type="ECO:0000313" key="10">
    <source>
        <dbReference type="EMBL" id="CAE4627333.1"/>
    </source>
</evidence>
<evidence type="ECO:0000256" key="2">
    <source>
        <dbReference type="ARBA" id="ARBA00006859"/>
    </source>
</evidence>
<organism evidence="10">
    <name type="scientific">Alexandrium monilatum</name>
    <dbReference type="NCBI Taxonomy" id="311494"/>
    <lineage>
        <taxon>Eukaryota</taxon>
        <taxon>Sar</taxon>
        <taxon>Alveolata</taxon>
        <taxon>Dinophyceae</taxon>
        <taxon>Gonyaulacales</taxon>
        <taxon>Pyrocystaceae</taxon>
        <taxon>Alexandrium</taxon>
    </lineage>
</organism>
<reference evidence="10" key="1">
    <citation type="submission" date="2021-01" db="EMBL/GenBank/DDBJ databases">
        <authorList>
            <person name="Corre E."/>
            <person name="Pelletier E."/>
            <person name="Niang G."/>
            <person name="Scheremetjew M."/>
            <person name="Finn R."/>
            <person name="Kale V."/>
            <person name="Holt S."/>
            <person name="Cochrane G."/>
            <person name="Meng A."/>
            <person name="Brown T."/>
            <person name="Cohen L."/>
        </authorList>
    </citation>
    <scope>NUCLEOTIDE SEQUENCE</scope>
    <source>
        <strain evidence="10">CCMP3105</strain>
    </source>
</reference>
<protein>
    <recommendedName>
        <fullName evidence="11">Signal peptide peptidase</fullName>
    </recommendedName>
</protein>
<keyword evidence="5" id="KW-0256">Endoplasmic reticulum</keyword>
<dbReference type="AlphaFoldDB" id="A0A7S4RWT5"/>
<feature type="transmembrane region" description="Helical" evidence="9">
    <location>
        <begin position="314"/>
        <end position="331"/>
    </location>
</feature>
<accession>A0A7S4RWT5</accession>
<dbReference type="PANTHER" id="PTHR12174">
    <property type="entry name" value="SIGNAL PEPTIDE PEPTIDASE"/>
    <property type="match status" value="1"/>
</dbReference>
<dbReference type="SMART" id="SM00730">
    <property type="entry name" value="PSN"/>
    <property type="match status" value="1"/>
</dbReference>
<dbReference type="GO" id="GO:0006465">
    <property type="term" value="P:signal peptide processing"/>
    <property type="evidence" value="ECO:0007669"/>
    <property type="project" value="TreeGrafter"/>
</dbReference>
<dbReference type="EMBL" id="HBNR01059112">
    <property type="protein sequence ID" value="CAE4627333.1"/>
    <property type="molecule type" value="Transcribed_RNA"/>
</dbReference>
<name>A0A7S4RWT5_9DINO</name>
<dbReference type="Pfam" id="PF04258">
    <property type="entry name" value="Peptidase_A22B"/>
    <property type="match status" value="1"/>
</dbReference>
<evidence type="ECO:0000256" key="4">
    <source>
        <dbReference type="ARBA" id="ARBA00022801"/>
    </source>
</evidence>
<dbReference type="InterPro" id="IPR006639">
    <property type="entry name" value="Preselin/SPP"/>
</dbReference>
<feature type="transmembrane region" description="Helical" evidence="9">
    <location>
        <begin position="432"/>
        <end position="449"/>
    </location>
</feature>
<dbReference type="GO" id="GO:0098554">
    <property type="term" value="C:cytoplasmic side of endoplasmic reticulum membrane"/>
    <property type="evidence" value="ECO:0007669"/>
    <property type="project" value="TreeGrafter"/>
</dbReference>
<evidence type="ECO:0000256" key="6">
    <source>
        <dbReference type="ARBA" id="ARBA00022989"/>
    </source>
</evidence>
<feature type="transmembrane region" description="Helical" evidence="9">
    <location>
        <begin position="25"/>
        <end position="48"/>
    </location>
</feature>
<feature type="region of interest" description="Disordered" evidence="8">
    <location>
        <begin position="1"/>
        <end position="21"/>
    </location>
</feature>
<dbReference type="InterPro" id="IPR007369">
    <property type="entry name" value="Peptidase_A22B_SPP"/>
</dbReference>
<comment type="subcellular location">
    <subcellularLocation>
        <location evidence="1">Endoplasmic reticulum membrane</location>
        <topology evidence="1">Multi-pass membrane protein</topology>
    </subcellularLocation>
</comment>
<evidence type="ECO:0000256" key="3">
    <source>
        <dbReference type="ARBA" id="ARBA00022692"/>
    </source>
</evidence>
<dbReference type="GO" id="GO:0098553">
    <property type="term" value="C:lumenal side of endoplasmic reticulum membrane"/>
    <property type="evidence" value="ECO:0007669"/>
    <property type="project" value="TreeGrafter"/>
</dbReference>
<sequence length="483" mass="52891">MSSTTADDSSKSKFQPPPRPESLRSSVLCLHAALAAALLVFVGAAEILKHPIPEGKFEKKDGTLINIKDFDPVELGPYPKCHPHHGEYEQVDESGAKKWVQIKDAPSAGPFPPGHPENPEFTAKRDAEAKQEAKEEMLTWRGLQPTLHLLALATLCVYLGSKHGVWMFTEPQRAEDEDGTAAEAQTLLKKEDALWFPVMGSALLFGLFVVYKYLGSDSIKLLISCYILFMCMLTFGANVGNLVDVARGTVTKPLFRVPYFDVGATAYNILGSLVGGFMCWGFIATKNWIINNVFGISFCLMGLKKIATSNFKTGCIMLVGLFLYDIFWVFGSKSVFGSNVMVTVAKGVEAPIKLMFPRSINGCGQLEFSMLGLGDIVVPGIYVAFLAKWDAVVQGSKKATSFVYLNACMFAYFLSLITTVAVMLLFNAAQPALLYIVPYVMVASALVALSRGEFGELWAYEIPDQDEEADKAKAAKAQDEKDK</sequence>
<feature type="transmembrane region" description="Helical" evidence="9">
    <location>
        <begin position="368"/>
        <end position="389"/>
    </location>
</feature>